<keyword evidence="3" id="KW-1185">Reference proteome</keyword>
<evidence type="ECO:0000256" key="1">
    <source>
        <dbReference type="SAM" id="MobiDB-lite"/>
    </source>
</evidence>
<proteinExistence type="predicted"/>
<evidence type="ECO:0000313" key="3">
    <source>
        <dbReference type="Proteomes" id="UP000266272"/>
    </source>
</evidence>
<reference evidence="2 3" key="1">
    <citation type="journal article" date="2018" name="PLoS Pathog.">
        <title>Evolution of structural diversity of trichothecenes, a family of toxins produced by plant pathogenic and entomopathogenic fungi.</title>
        <authorList>
            <person name="Proctor R.H."/>
            <person name="McCormick S.P."/>
            <person name="Kim H.S."/>
            <person name="Cardoza R.E."/>
            <person name="Stanley A.M."/>
            <person name="Lindo L."/>
            <person name="Kelly A."/>
            <person name="Brown D.W."/>
            <person name="Lee T."/>
            <person name="Vaughan M.M."/>
            <person name="Alexander N.J."/>
            <person name="Busman M."/>
            <person name="Gutierrez S."/>
        </authorList>
    </citation>
    <scope>NUCLEOTIDE SEQUENCE [LARGE SCALE GENOMIC DNA]</scope>
    <source>
        <strain evidence="2 3">IBT 40837</strain>
    </source>
</reference>
<feature type="compositionally biased region" description="Polar residues" evidence="1">
    <location>
        <begin position="49"/>
        <end position="60"/>
    </location>
</feature>
<name>A0A395N879_TRIAR</name>
<organism evidence="2 3">
    <name type="scientific">Trichoderma arundinaceum</name>
    <dbReference type="NCBI Taxonomy" id="490622"/>
    <lineage>
        <taxon>Eukaryota</taxon>
        <taxon>Fungi</taxon>
        <taxon>Dikarya</taxon>
        <taxon>Ascomycota</taxon>
        <taxon>Pezizomycotina</taxon>
        <taxon>Sordariomycetes</taxon>
        <taxon>Hypocreomycetidae</taxon>
        <taxon>Hypocreales</taxon>
        <taxon>Hypocreaceae</taxon>
        <taxon>Trichoderma</taxon>
    </lineage>
</organism>
<comment type="caution">
    <text evidence="2">The sequence shown here is derived from an EMBL/GenBank/DDBJ whole genome shotgun (WGS) entry which is preliminary data.</text>
</comment>
<sequence>MFDEWWLEVASPPAPSTTDNGDCMRPQCPQNFTCRLPFYTDYSQRGRGTETSSNTMNASDKTQDPSCKCGQPRTQGHFTECRMVRPFLPEIPEKESLLGAMHLIYLLGARGYKGFQRLVEDTSPNGALPNPRLT</sequence>
<gene>
    <name evidence="2" type="ORF">TARUN_10369</name>
</gene>
<evidence type="ECO:0000313" key="2">
    <source>
        <dbReference type="EMBL" id="RFU71893.1"/>
    </source>
</evidence>
<protein>
    <submittedName>
        <fullName evidence="2">Uncharacterized protein</fullName>
    </submittedName>
</protein>
<dbReference type="AlphaFoldDB" id="A0A395N879"/>
<dbReference type="Proteomes" id="UP000266272">
    <property type="component" value="Unassembled WGS sequence"/>
</dbReference>
<accession>A0A395N879</accession>
<dbReference type="EMBL" id="PXOA01001125">
    <property type="protein sequence ID" value="RFU71893.1"/>
    <property type="molecule type" value="Genomic_DNA"/>
</dbReference>
<feature type="region of interest" description="Disordered" evidence="1">
    <location>
        <begin position="45"/>
        <end position="71"/>
    </location>
</feature>
<dbReference type="STRING" id="490622.A0A395N879"/>